<dbReference type="Pfam" id="PF01520">
    <property type="entry name" value="Amidase_3"/>
    <property type="match status" value="1"/>
</dbReference>
<dbReference type="InterPro" id="IPR052354">
    <property type="entry name" value="Cell_Wall_Dynamics_Protein"/>
</dbReference>
<feature type="domain" description="SH3b" evidence="3">
    <location>
        <begin position="204"/>
        <end position="274"/>
    </location>
</feature>
<evidence type="ECO:0000313" key="4">
    <source>
        <dbReference type="EMBL" id="MBB6450383.1"/>
    </source>
</evidence>
<name>A0A841PZI8_9BACL</name>
<dbReference type="GO" id="GO:0008745">
    <property type="term" value="F:N-acetylmuramoyl-L-alanine amidase activity"/>
    <property type="evidence" value="ECO:0007669"/>
    <property type="project" value="UniProtKB-EC"/>
</dbReference>
<dbReference type="Gene3D" id="3.40.630.40">
    <property type="entry name" value="Zn-dependent exopeptidases"/>
    <property type="match status" value="1"/>
</dbReference>
<dbReference type="PANTHER" id="PTHR34408">
    <property type="entry name" value="FAMILY PROTEIN, PUTATIVE-RELATED"/>
    <property type="match status" value="1"/>
</dbReference>
<feature type="domain" description="SH3b" evidence="3">
    <location>
        <begin position="504"/>
        <end position="568"/>
    </location>
</feature>
<dbReference type="SMART" id="SM00287">
    <property type="entry name" value="SH3b"/>
    <property type="match status" value="7"/>
</dbReference>
<evidence type="ECO:0000256" key="2">
    <source>
        <dbReference type="ARBA" id="ARBA00023316"/>
    </source>
</evidence>
<feature type="domain" description="SH3b" evidence="3">
    <location>
        <begin position="51"/>
        <end position="114"/>
    </location>
</feature>
<dbReference type="InterPro" id="IPR002508">
    <property type="entry name" value="MurNAc-LAA_cat"/>
</dbReference>
<dbReference type="PROSITE" id="PS51781">
    <property type="entry name" value="SH3B"/>
    <property type="match status" value="7"/>
</dbReference>
<evidence type="ECO:0000313" key="5">
    <source>
        <dbReference type="Proteomes" id="UP000568839"/>
    </source>
</evidence>
<dbReference type="GO" id="GO:0009253">
    <property type="term" value="P:peptidoglycan catabolic process"/>
    <property type="evidence" value="ECO:0007669"/>
    <property type="project" value="InterPro"/>
</dbReference>
<dbReference type="SMART" id="SM00646">
    <property type="entry name" value="Ami_3"/>
    <property type="match status" value="1"/>
</dbReference>
<dbReference type="PANTHER" id="PTHR34408:SF1">
    <property type="entry name" value="GLYCOSYL HYDROLASE FAMILY 19 DOMAIN-CONTAINING PROTEIN HI_1415"/>
    <property type="match status" value="1"/>
</dbReference>
<dbReference type="InterPro" id="IPR003646">
    <property type="entry name" value="SH3-like_bac-type"/>
</dbReference>
<reference evidence="4 5" key="1">
    <citation type="submission" date="2020-08" db="EMBL/GenBank/DDBJ databases">
        <title>Genomic Encyclopedia of Type Strains, Phase IV (KMG-IV): sequencing the most valuable type-strain genomes for metagenomic binning, comparative biology and taxonomic classification.</title>
        <authorList>
            <person name="Goeker M."/>
        </authorList>
    </citation>
    <scope>NUCLEOTIDE SEQUENCE [LARGE SCALE GENOMIC DNA]</scope>
    <source>
        <strain evidence="4 5">DSM 21769</strain>
    </source>
</reference>
<dbReference type="Proteomes" id="UP000568839">
    <property type="component" value="Unassembled WGS sequence"/>
</dbReference>
<dbReference type="RefSeq" id="WP_184404433.1">
    <property type="nucleotide sequence ID" value="NZ_JACHHJ010000003.1"/>
</dbReference>
<keyword evidence="1 4" id="KW-0378">Hydrolase</keyword>
<dbReference type="Pfam" id="PF08239">
    <property type="entry name" value="SH3_3"/>
    <property type="match status" value="6"/>
</dbReference>
<feature type="domain" description="SH3b" evidence="3">
    <location>
        <begin position="429"/>
        <end position="499"/>
    </location>
</feature>
<protein>
    <submittedName>
        <fullName evidence="4">N-acetylmuramoyl-L-alanine amidase</fullName>
        <ecNumber evidence="4">3.5.1.28</ecNumber>
    </submittedName>
</protein>
<evidence type="ECO:0000259" key="3">
    <source>
        <dbReference type="PROSITE" id="PS51781"/>
    </source>
</evidence>
<evidence type="ECO:0000256" key="1">
    <source>
        <dbReference type="ARBA" id="ARBA00022801"/>
    </source>
</evidence>
<comment type="caution">
    <text evidence="4">The sequence shown here is derived from an EMBL/GenBank/DDBJ whole genome shotgun (WGS) entry which is preliminary data.</text>
</comment>
<dbReference type="GO" id="GO:0071555">
    <property type="term" value="P:cell wall organization"/>
    <property type="evidence" value="ECO:0007669"/>
    <property type="project" value="UniProtKB-KW"/>
</dbReference>
<dbReference type="InterPro" id="IPR036028">
    <property type="entry name" value="SH3-like_dom_sf"/>
</dbReference>
<organism evidence="4 5">
    <name type="scientific">Geomicrobium halophilum</name>
    <dbReference type="NCBI Taxonomy" id="549000"/>
    <lineage>
        <taxon>Bacteria</taxon>
        <taxon>Bacillati</taxon>
        <taxon>Bacillota</taxon>
        <taxon>Bacilli</taxon>
        <taxon>Bacillales</taxon>
        <taxon>Geomicrobium</taxon>
    </lineage>
</organism>
<gene>
    <name evidence="4" type="ORF">HNR44_002366</name>
</gene>
<dbReference type="AlphaFoldDB" id="A0A841PZI8"/>
<proteinExistence type="predicted"/>
<dbReference type="Gene3D" id="2.30.30.40">
    <property type="entry name" value="SH3 Domains"/>
    <property type="match status" value="7"/>
</dbReference>
<dbReference type="SUPFAM" id="SSF53187">
    <property type="entry name" value="Zn-dependent exopeptidases"/>
    <property type="match status" value="1"/>
</dbReference>
<accession>A0A841PZI8</accession>
<keyword evidence="2" id="KW-0961">Cell wall biogenesis/degradation</keyword>
<feature type="domain" description="SH3b" evidence="3">
    <location>
        <begin position="281"/>
        <end position="351"/>
    </location>
</feature>
<keyword evidence="5" id="KW-1185">Reference proteome</keyword>
<dbReference type="EC" id="3.5.1.28" evidence="4"/>
<sequence>MNKEVFIGVRQKMLALFLMMVVVFATSWGNLNDGVVGEASIVEAEEVGDVPFAGTVTASIALNVRTGPANTYDRIGQLPPKEVVEVIEVHGNWYEIDYASEIGYVHRSYIEEHPTNNPEQPENELPSDNQEVIATGVVEHPQLIVRKEAGGSAPSLGFLDNGDSIDIYSYVDGGPWVQIEYEGNVAYTHSDYLTVTALDEEEPADNQEVIATGVVEHPQLIVREEAGGSAPSLGFLDNGDSVDIYSYVDGGPWVQIEYEGNVAYTHSGYLTVTALDEEEPADNQEVIATGVVEHPQLIVREEAGGSAPSLGFLDNGDSIDIYSYVDGGPWVQVEYEGNVAYTHSDYLTVVTDALFEGTVTASIALNVRAGPANTYDRIGQLPSQEIVEVIEVHGDWYEIDYSSEIGYVHSSYIEEHHTHDPNQPEDEAEENQEVIATGVVEHPQLIVREGPSNTEEGIGFLSKGDHIEIYNYADGSSWVQIIYNGDIAYTHMNYLDITEKGDVIETANVTASSLNVRTGPGASYDSIGTLPSGTLVEIIEFQNGSPWVQIAYDGGYAYTHSGYLRVTGSGKLAGQTIVVDAGHGGHDPGAQGNGLIEKNLVLDVSREFASRLEEAGANVIMTRDGDYFVTLGDRSRIANNANADLFISVHANAFSPSAHGAETFYNNTYSGRQSQQIATDLQNRIVQDTGMRDRRVDPANFAVIRNATMPSTLVELGFLTNASDAAIMRQSNYPGRAGEALYQGVLDYYNR</sequence>
<dbReference type="CDD" id="cd02696">
    <property type="entry name" value="MurNAc-LAA"/>
    <property type="match status" value="1"/>
</dbReference>
<dbReference type="EMBL" id="JACHHJ010000003">
    <property type="protein sequence ID" value="MBB6450383.1"/>
    <property type="molecule type" value="Genomic_DNA"/>
</dbReference>
<dbReference type="SUPFAM" id="SSF50044">
    <property type="entry name" value="SH3-domain"/>
    <property type="match status" value="1"/>
</dbReference>
<feature type="domain" description="SH3b" evidence="3">
    <location>
        <begin position="354"/>
        <end position="417"/>
    </location>
</feature>
<feature type="domain" description="SH3b" evidence="3">
    <location>
        <begin position="127"/>
        <end position="197"/>
    </location>
</feature>